<keyword evidence="3" id="KW-1185">Reference proteome</keyword>
<accession>W5S644</accession>
<dbReference type="Gene3D" id="3.90.79.10">
    <property type="entry name" value="Nucleoside Triphosphate Pyrophosphohydrolase"/>
    <property type="match status" value="1"/>
</dbReference>
<keyword evidence="2" id="KW-0378">Hydrolase</keyword>
<dbReference type="KEGG" id="vg:18266248"/>
<protein>
    <submittedName>
        <fullName evidence="2">NUDIX hydrolase</fullName>
    </submittedName>
</protein>
<dbReference type="InterPro" id="IPR015797">
    <property type="entry name" value="NUDIX_hydrolase-like_dom_sf"/>
</dbReference>
<dbReference type="SUPFAM" id="SSF55811">
    <property type="entry name" value="Nudix"/>
    <property type="match status" value="1"/>
</dbReference>
<reference evidence="2 3" key="1">
    <citation type="journal article" date="2014" name="Proc. Natl. Acad. Sci. U.S.A.">
        <title>Thirty-thousand-year-old distant relative of giant icosahedral DNA viruses with a pandoravirus morphology.</title>
        <authorList>
            <person name="Legendre M."/>
            <person name="Bartoli J."/>
            <person name="Shmakova L."/>
            <person name="Jeudy S."/>
            <person name="Labadie K."/>
            <person name="Adrait A."/>
            <person name="Lescot M."/>
            <person name="Poirot O."/>
            <person name="Bertaux L."/>
            <person name="Bruley C."/>
            <person name="Coute Y."/>
            <person name="Rivkina E."/>
            <person name="Abergel C."/>
            <person name="Claverie J.M."/>
        </authorList>
    </citation>
    <scope>NUCLEOTIDE SEQUENCE [LARGE SCALE GENOMIC DNA]</scope>
    <source>
        <strain evidence="2">P1084-T</strain>
    </source>
</reference>
<feature type="domain" description="Nudix hydrolase" evidence="1">
    <location>
        <begin position="16"/>
        <end position="158"/>
    </location>
</feature>
<dbReference type="RefSeq" id="YP_009001122.1">
    <property type="nucleotide sequence ID" value="NC_023423.1"/>
</dbReference>
<gene>
    <name evidence="2" type="ORF">pv_220</name>
</gene>
<name>W5S644_9VIRU</name>
<proteinExistence type="predicted"/>
<dbReference type="PROSITE" id="PS51462">
    <property type="entry name" value="NUDIX"/>
    <property type="match status" value="1"/>
</dbReference>
<dbReference type="Proteomes" id="UP000202176">
    <property type="component" value="Segment"/>
</dbReference>
<evidence type="ECO:0000313" key="2">
    <source>
        <dbReference type="EMBL" id="AHH01787.1"/>
    </source>
</evidence>
<organism evidence="2 3">
    <name type="scientific">Pithovirus sibericum</name>
    <dbReference type="NCBI Taxonomy" id="1450746"/>
    <lineage>
        <taxon>Viruses</taxon>
        <taxon>Pithoviruses</taxon>
        <taxon>Orthopithovirinae</taxon>
        <taxon>Alphapithovirus</taxon>
        <taxon>Alphapithovirus sibericum</taxon>
    </lineage>
</organism>
<evidence type="ECO:0000313" key="3">
    <source>
        <dbReference type="Proteomes" id="UP000202176"/>
    </source>
</evidence>
<dbReference type="InterPro" id="IPR000086">
    <property type="entry name" value="NUDIX_hydrolase_dom"/>
</dbReference>
<evidence type="ECO:0000259" key="1">
    <source>
        <dbReference type="PROSITE" id="PS51462"/>
    </source>
</evidence>
<dbReference type="EMBL" id="KF740664">
    <property type="protein sequence ID" value="AHH01787.1"/>
    <property type="molecule type" value="Genomic_DNA"/>
</dbReference>
<dbReference type="GeneID" id="18266248"/>
<sequence length="162" mass="18780">MRRISQTSFEEFLFDRGADRSGILPYCRRGNKEVWLMGLGRGKENFYLSDFGGGCEIIAGFLETPLQCCIREVDEESSGQLTEPILTSLQDEIGLEIYKIENKLQKSYLLRVEIPYADYSSEFQANEEILSLIWVDRGEILSQLSTPEKVHFQLFDFLDWFL</sequence>
<dbReference type="GO" id="GO:0016787">
    <property type="term" value="F:hydrolase activity"/>
    <property type="evidence" value="ECO:0007669"/>
    <property type="project" value="UniProtKB-KW"/>
</dbReference>